<feature type="region of interest" description="Disordered" evidence="3">
    <location>
        <begin position="1"/>
        <end position="48"/>
    </location>
</feature>
<evidence type="ECO:0000259" key="4">
    <source>
        <dbReference type="SMART" id="SM00093"/>
    </source>
</evidence>
<dbReference type="Proteomes" id="UP000467841">
    <property type="component" value="Unassembled WGS sequence"/>
</dbReference>
<sequence length="406" mass="45493">MDSEERKQKLSRASDTADASLSKMDRRNKKKQKLSKSQVIASPSLSKKELQKAMKKQNAAALDLTRKVIITEARHSNFVFSPTSISAALTMMAAGNGSGSDKLNAVYSEIATVVFADGSASGSPKISMVNGVWVEQSLPVDQSLKDQFENVFKATFTQVDFISKAEEVRIEVNKWASEHTNGLIKDILPPGSVDSQTQQVYGNALYFKGAWKDQFEKSLTKVKKFHLLNGKQVRAPFMDRSYERQYITAYKGFKVLGLPYRQGRDGGTDRKFSMYFYLPDKKDGLDNLLEEMTSTPGFLDSHIPKKKVFVGDFRIPKFKFSFGFETSRAFEGQDKVLMYHKACVEIDEQGTEAAAATCLSIGGVPKMINFVADHPFLFLIREDITGTVLFAGQIYDPSITCRWYWG</sequence>
<evidence type="ECO:0000313" key="6">
    <source>
        <dbReference type="Proteomes" id="UP000467841"/>
    </source>
</evidence>
<dbReference type="AlphaFoldDB" id="A0A6D2LCT2"/>
<dbReference type="Gene3D" id="3.30.497.10">
    <property type="entry name" value="Antithrombin, subunit I, domain 2"/>
    <property type="match status" value="1"/>
</dbReference>
<evidence type="ECO:0000256" key="2">
    <source>
        <dbReference type="RuleBase" id="RU000411"/>
    </source>
</evidence>
<dbReference type="PANTHER" id="PTHR11461:SF334">
    <property type="entry name" value="GENOME ASSEMBLY, CHROMOSOME: A09"/>
    <property type="match status" value="1"/>
</dbReference>
<dbReference type="InterPro" id="IPR023796">
    <property type="entry name" value="Serpin_dom"/>
</dbReference>
<dbReference type="OrthoDB" id="1063785at2759"/>
<dbReference type="Pfam" id="PF00079">
    <property type="entry name" value="Serpin"/>
    <property type="match status" value="2"/>
</dbReference>
<dbReference type="SUPFAM" id="SSF56574">
    <property type="entry name" value="Serpins"/>
    <property type="match status" value="1"/>
</dbReference>
<organism evidence="5 6">
    <name type="scientific">Microthlaspi erraticum</name>
    <dbReference type="NCBI Taxonomy" id="1685480"/>
    <lineage>
        <taxon>Eukaryota</taxon>
        <taxon>Viridiplantae</taxon>
        <taxon>Streptophyta</taxon>
        <taxon>Embryophyta</taxon>
        <taxon>Tracheophyta</taxon>
        <taxon>Spermatophyta</taxon>
        <taxon>Magnoliopsida</taxon>
        <taxon>eudicotyledons</taxon>
        <taxon>Gunneridae</taxon>
        <taxon>Pentapetalae</taxon>
        <taxon>rosids</taxon>
        <taxon>malvids</taxon>
        <taxon>Brassicales</taxon>
        <taxon>Brassicaceae</taxon>
        <taxon>Coluteocarpeae</taxon>
        <taxon>Microthlaspi</taxon>
    </lineage>
</organism>
<accession>A0A6D2LCT2</accession>
<reference evidence="5" key="1">
    <citation type="submission" date="2020-01" db="EMBL/GenBank/DDBJ databases">
        <authorList>
            <person name="Mishra B."/>
        </authorList>
    </citation>
    <scope>NUCLEOTIDE SEQUENCE [LARGE SCALE GENOMIC DNA]</scope>
</reference>
<feature type="domain" description="Serpin" evidence="4">
    <location>
        <begin position="62"/>
        <end position="397"/>
    </location>
</feature>
<comment type="caution">
    <text evidence="5">The sequence shown here is derived from an EMBL/GenBank/DDBJ whole genome shotgun (WGS) entry which is preliminary data.</text>
</comment>
<dbReference type="Gene3D" id="2.30.39.10">
    <property type="entry name" value="Alpha-1-antitrypsin, domain 1"/>
    <property type="match status" value="1"/>
</dbReference>
<evidence type="ECO:0000256" key="3">
    <source>
        <dbReference type="SAM" id="MobiDB-lite"/>
    </source>
</evidence>
<evidence type="ECO:0000256" key="1">
    <source>
        <dbReference type="ARBA" id="ARBA00009500"/>
    </source>
</evidence>
<protein>
    <recommendedName>
        <fullName evidence="4">Serpin domain-containing protein</fullName>
    </recommendedName>
</protein>
<feature type="compositionally biased region" description="Polar residues" evidence="3">
    <location>
        <begin position="35"/>
        <end position="45"/>
    </location>
</feature>
<dbReference type="EMBL" id="CACVBM020001706">
    <property type="protein sequence ID" value="CAA7057813.1"/>
    <property type="molecule type" value="Genomic_DNA"/>
</dbReference>
<dbReference type="InterPro" id="IPR042185">
    <property type="entry name" value="Serpin_sf_2"/>
</dbReference>
<dbReference type="InterPro" id="IPR000215">
    <property type="entry name" value="Serpin_fam"/>
</dbReference>
<dbReference type="SMART" id="SM00093">
    <property type="entry name" value="SERPIN"/>
    <property type="match status" value="1"/>
</dbReference>
<dbReference type="InterPro" id="IPR042178">
    <property type="entry name" value="Serpin_sf_1"/>
</dbReference>
<proteinExistence type="inferred from homology"/>
<dbReference type="GO" id="GO:0004867">
    <property type="term" value="F:serine-type endopeptidase inhibitor activity"/>
    <property type="evidence" value="ECO:0007669"/>
    <property type="project" value="InterPro"/>
</dbReference>
<dbReference type="PROSITE" id="PS00284">
    <property type="entry name" value="SERPIN"/>
    <property type="match status" value="1"/>
</dbReference>
<dbReference type="CDD" id="cd02043">
    <property type="entry name" value="serpinP_plants"/>
    <property type="match status" value="1"/>
</dbReference>
<dbReference type="InterPro" id="IPR036186">
    <property type="entry name" value="Serpin_sf"/>
</dbReference>
<dbReference type="PANTHER" id="PTHR11461">
    <property type="entry name" value="SERINE PROTEASE INHIBITOR, SERPIN"/>
    <property type="match status" value="1"/>
</dbReference>
<comment type="similarity">
    <text evidence="1 2">Belongs to the serpin family.</text>
</comment>
<gene>
    <name evidence="5" type="ORF">MERR_LOCUS45049</name>
</gene>
<dbReference type="GO" id="GO:0005615">
    <property type="term" value="C:extracellular space"/>
    <property type="evidence" value="ECO:0007669"/>
    <property type="project" value="InterPro"/>
</dbReference>
<keyword evidence="6" id="KW-1185">Reference proteome</keyword>
<dbReference type="InterPro" id="IPR023795">
    <property type="entry name" value="Serpin_CS"/>
</dbReference>
<evidence type="ECO:0000313" key="5">
    <source>
        <dbReference type="EMBL" id="CAA7057813.1"/>
    </source>
</evidence>
<name>A0A6D2LCT2_9BRAS</name>
<dbReference type="Gene3D" id="6.20.40.10">
    <property type="match status" value="1"/>
</dbReference>